<feature type="transmembrane region" description="Helical" evidence="20">
    <location>
        <begin position="202"/>
        <end position="221"/>
    </location>
</feature>
<organism evidence="21 22">
    <name type="scientific">Microbacterium paludicola</name>
    <dbReference type="NCBI Taxonomy" id="300019"/>
    <lineage>
        <taxon>Bacteria</taxon>
        <taxon>Bacillati</taxon>
        <taxon>Actinomycetota</taxon>
        <taxon>Actinomycetes</taxon>
        <taxon>Micrococcales</taxon>
        <taxon>Microbacteriaceae</taxon>
        <taxon>Microbacterium</taxon>
    </lineage>
</organism>
<evidence type="ECO:0000256" key="18">
    <source>
        <dbReference type="RuleBase" id="RU003938"/>
    </source>
</evidence>
<evidence type="ECO:0000256" key="16">
    <source>
        <dbReference type="ARBA" id="ARBA00023209"/>
    </source>
</evidence>
<comment type="similarity">
    <text evidence="5 18">Belongs to the CDS family.</text>
</comment>
<feature type="transmembrane region" description="Helical" evidence="20">
    <location>
        <begin position="64"/>
        <end position="83"/>
    </location>
</feature>
<evidence type="ECO:0000256" key="12">
    <source>
        <dbReference type="ARBA" id="ARBA00022695"/>
    </source>
</evidence>
<evidence type="ECO:0000256" key="2">
    <source>
        <dbReference type="ARBA" id="ARBA00004651"/>
    </source>
</evidence>
<evidence type="ECO:0000256" key="5">
    <source>
        <dbReference type="ARBA" id="ARBA00010185"/>
    </source>
</evidence>
<keyword evidence="15 20" id="KW-0472">Membrane</keyword>
<comment type="caution">
    <text evidence="21">The sequence shown here is derived from an EMBL/GenBank/DDBJ whole genome shotgun (WGS) entry which is preliminary data.</text>
</comment>
<dbReference type="PANTHER" id="PTHR46382:SF1">
    <property type="entry name" value="PHOSPHATIDATE CYTIDYLYLTRANSFERASE"/>
    <property type="match status" value="1"/>
</dbReference>
<evidence type="ECO:0000256" key="3">
    <source>
        <dbReference type="ARBA" id="ARBA00005119"/>
    </source>
</evidence>
<evidence type="ECO:0000256" key="9">
    <source>
        <dbReference type="ARBA" id="ARBA00022516"/>
    </source>
</evidence>
<dbReference type="PANTHER" id="PTHR46382">
    <property type="entry name" value="PHOSPHATIDATE CYTIDYLYLTRANSFERASE"/>
    <property type="match status" value="1"/>
</dbReference>
<evidence type="ECO:0000256" key="11">
    <source>
        <dbReference type="ARBA" id="ARBA00022692"/>
    </source>
</evidence>
<keyword evidence="17" id="KW-1208">Phospholipid metabolism</keyword>
<keyword evidence="13 20" id="KW-1133">Transmembrane helix</keyword>
<gene>
    <name evidence="21" type="ORF">QE367_000498</name>
</gene>
<keyword evidence="14" id="KW-0443">Lipid metabolism</keyword>
<evidence type="ECO:0000256" key="19">
    <source>
        <dbReference type="SAM" id="MobiDB-lite"/>
    </source>
</evidence>
<dbReference type="PROSITE" id="PS01315">
    <property type="entry name" value="CDS"/>
    <property type="match status" value="1"/>
</dbReference>
<keyword evidence="9" id="KW-0444">Lipid biosynthesis</keyword>
<keyword evidence="16" id="KW-0594">Phospholipid biosynthesis</keyword>
<dbReference type="InterPro" id="IPR000374">
    <property type="entry name" value="PC_trans"/>
</dbReference>
<evidence type="ECO:0000256" key="20">
    <source>
        <dbReference type="SAM" id="Phobius"/>
    </source>
</evidence>
<dbReference type="Proteomes" id="UP001260188">
    <property type="component" value="Unassembled WGS sequence"/>
</dbReference>
<evidence type="ECO:0000256" key="15">
    <source>
        <dbReference type="ARBA" id="ARBA00023136"/>
    </source>
</evidence>
<keyword evidence="8" id="KW-1003">Cell membrane</keyword>
<evidence type="ECO:0000256" key="7">
    <source>
        <dbReference type="ARBA" id="ARBA00019373"/>
    </source>
</evidence>
<feature type="compositionally biased region" description="Basic and acidic residues" evidence="19">
    <location>
        <begin position="8"/>
        <end position="24"/>
    </location>
</feature>
<keyword evidence="11 18" id="KW-0812">Transmembrane</keyword>
<evidence type="ECO:0000256" key="10">
    <source>
        <dbReference type="ARBA" id="ARBA00022679"/>
    </source>
</evidence>
<dbReference type="RefSeq" id="WP_064956631.1">
    <property type="nucleotide sequence ID" value="NZ_JAVIZA010000001.1"/>
</dbReference>
<feature type="transmembrane region" description="Helical" evidence="20">
    <location>
        <begin position="174"/>
        <end position="196"/>
    </location>
</feature>
<evidence type="ECO:0000313" key="21">
    <source>
        <dbReference type="EMBL" id="MDR6166294.1"/>
    </source>
</evidence>
<comment type="pathway">
    <text evidence="3 18">Phospholipid metabolism; CDP-diacylglycerol biosynthesis; CDP-diacylglycerol from sn-glycerol 3-phosphate: step 3/3.</text>
</comment>
<feature type="region of interest" description="Disordered" evidence="19">
    <location>
        <begin position="1"/>
        <end position="30"/>
    </location>
</feature>
<comment type="pathway">
    <text evidence="4">Lipid metabolism.</text>
</comment>
<dbReference type="EMBL" id="JAVIZA010000001">
    <property type="protein sequence ID" value="MDR6166294.1"/>
    <property type="molecule type" value="Genomic_DNA"/>
</dbReference>
<evidence type="ECO:0000256" key="6">
    <source>
        <dbReference type="ARBA" id="ARBA00012487"/>
    </source>
</evidence>
<reference evidence="21 22" key="1">
    <citation type="submission" date="2023-08" db="EMBL/GenBank/DDBJ databases">
        <title>Functional and genomic diversity of the sorghum phyllosphere microbiome.</title>
        <authorList>
            <person name="Shade A."/>
        </authorList>
    </citation>
    <scope>NUCLEOTIDE SEQUENCE [LARGE SCALE GENOMIC DNA]</scope>
    <source>
        <strain evidence="21 22">SORGH_AS_0919</strain>
    </source>
</reference>
<evidence type="ECO:0000256" key="8">
    <source>
        <dbReference type="ARBA" id="ARBA00022475"/>
    </source>
</evidence>
<evidence type="ECO:0000256" key="17">
    <source>
        <dbReference type="ARBA" id="ARBA00023264"/>
    </source>
</evidence>
<accession>A0ABU1I018</accession>
<proteinExistence type="inferred from homology"/>
<keyword evidence="12 18" id="KW-0548">Nucleotidyltransferase</keyword>
<feature type="transmembrane region" description="Helical" evidence="20">
    <location>
        <begin position="242"/>
        <end position="261"/>
    </location>
</feature>
<dbReference type="GO" id="GO:0004605">
    <property type="term" value="F:phosphatidate cytidylyltransferase activity"/>
    <property type="evidence" value="ECO:0007669"/>
    <property type="project" value="UniProtKB-EC"/>
</dbReference>
<dbReference type="Pfam" id="PF01148">
    <property type="entry name" value="CTP_transf_1"/>
    <property type="match status" value="1"/>
</dbReference>
<feature type="transmembrane region" description="Helical" evidence="20">
    <location>
        <begin position="316"/>
        <end position="335"/>
    </location>
</feature>
<feature type="transmembrane region" description="Helical" evidence="20">
    <location>
        <begin position="89"/>
        <end position="105"/>
    </location>
</feature>
<evidence type="ECO:0000256" key="13">
    <source>
        <dbReference type="ARBA" id="ARBA00022989"/>
    </source>
</evidence>
<name>A0ABU1I018_9MICO</name>
<feature type="transmembrane region" description="Helical" evidence="20">
    <location>
        <begin position="267"/>
        <end position="286"/>
    </location>
</feature>
<feature type="transmembrane region" description="Helical" evidence="20">
    <location>
        <begin position="117"/>
        <end position="134"/>
    </location>
</feature>
<comment type="subcellular location">
    <subcellularLocation>
        <location evidence="2">Cell membrane</location>
        <topology evidence="2">Multi-pass membrane protein</topology>
    </subcellularLocation>
</comment>
<keyword evidence="22" id="KW-1185">Reference proteome</keyword>
<keyword evidence="10 18" id="KW-0808">Transferase</keyword>
<evidence type="ECO:0000256" key="1">
    <source>
        <dbReference type="ARBA" id="ARBA00001698"/>
    </source>
</evidence>
<evidence type="ECO:0000256" key="14">
    <source>
        <dbReference type="ARBA" id="ARBA00023098"/>
    </source>
</evidence>
<comment type="catalytic activity">
    <reaction evidence="1 18">
        <text>a 1,2-diacyl-sn-glycero-3-phosphate + CTP + H(+) = a CDP-1,2-diacyl-sn-glycerol + diphosphate</text>
        <dbReference type="Rhea" id="RHEA:16229"/>
        <dbReference type="ChEBI" id="CHEBI:15378"/>
        <dbReference type="ChEBI" id="CHEBI:33019"/>
        <dbReference type="ChEBI" id="CHEBI:37563"/>
        <dbReference type="ChEBI" id="CHEBI:58332"/>
        <dbReference type="ChEBI" id="CHEBI:58608"/>
        <dbReference type="EC" id="2.7.7.41"/>
    </reaction>
</comment>
<sequence>MSAPGDDAPSRSERERSRSREHGDSTFQNQVRAARTEFEHQIGKARADFEQANERINARTGRNLFVAILIGIAIGVVVIGSLIFVKWVFVLFAIPVALLGVFELVRALQAAGRRVDVVPQLVAGAAVLAAGFLLDAGTHWVVVFAAVVSVIVWRLMAQMVSVESRRYGQVLSDVLISGFVQLYVPFLGSLLLILLREDGGEFWVLAMIAVVVGADTGAYAAGLAFGKHPMAPRISPKKTWEGFAGAGVVAVLVAVGFAWLLLGLPAWTGVIIGLVILGSATVGDLAESMIKRDLGIKDMSSWLPGHGGVLDRLDSILPSTVVALVLFHALSPLVMS</sequence>
<dbReference type="EC" id="2.7.7.41" evidence="6 18"/>
<protein>
    <recommendedName>
        <fullName evidence="7 18">Phosphatidate cytidylyltransferase</fullName>
        <ecNumber evidence="6 18">2.7.7.41</ecNumber>
    </recommendedName>
</protein>
<evidence type="ECO:0000256" key="4">
    <source>
        <dbReference type="ARBA" id="ARBA00005189"/>
    </source>
</evidence>
<evidence type="ECO:0000313" key="22">
    <source>
        <dbReference type="Proteomes" id="UP001260188"/>
    </source>
</evidence>